<dbReference type="SUPFAM" id="SSF53850">
    <property type="entry name" value="Periplasmic binding protein-like II"/>
    <property type="match status" value="1"/>
</dbReference>
<keyword evidence="2" id="KW-1185">Reference proteome</keyword>
<dbReference type="OrthoDB" id="9808332at2"/>
<dbReference type="PROSITE" id="PS51318">
    <property type="entry name" value="TAT"/>
    <property type="match status" value="1"/>
</dbReference>
<sequence length="472" mass="52245">MSRSSPWCFERSRRRFLQTVLAAAGAAQLLANCQQSGAPKPDDAIAPANDAFDWRCCEGQTLHLLLNRHPWTAGLQPYLANFEAQTGIQTNLTIVPEPDYFQVMETALQDETIAIDVFFLPMDSTAYRLWQGSLLQPLTPLLNDVRLTEPSYNLFDFPEGFRLAAMYPPEAESQQLFGIPITFESYILFYNQQLVNQYLDGRVPQTMPDLISAAQTINQRGQGEVFGAVMRGVRSDTIIDTVTGLVLNSWGSPATPLPYNVWFDRDWQRPRFTDPKIVAGLTAYAQLMQAGPPNIQAIDWPEATQLFQNGQAAFYIDASLFGPGYEQPDSAIAGNVGYTRLPRVQSASLTGHWLWGLGIAQQSSQPEAAWLFVQWATSPQMEPLISVNTGGAPRFSSWINASPYTAAMNIEYALCVQKAMQTSRPTAVLHPRWNEIALAIADTIQAIYQGTDGSAAAAQLQARVEQLIAQEA</sequence>
<dbReference type="RefSeq" id="WP_052288449.1">
    <property type="nucleotide sequence ID" value="NZ_QVFV01000007.1"/>
</dbReference>
<accession>A0A4Q7E172</accession>
<evidence type="ECO:0000313" key="1">
    <source>
        <dbReference type="EMBL" id="RZM75698.1"/>
    </source>
</evidence>
<dbReference type="InterPro" id="IPR050490">
    <property type="entry name" value="Bact_solute-bd_prot1"/>
</dbReference>
<organism evidence="1 2">
    <name type="scientific">Leptolyngbya iicbica LK</name>
    <dbReference type="NCBI Taxonomy" id="2294035"/>
    <lineage>
        <taxon>Bacteria</taxon>
        <taxon>Bacillati</taxon>
        <taxon>Cyanobacteriota</taxon>
        <taxon>Cyanophyceae</taxon>
        <taxon>Leptolyngbyales</taxon>
        <taxon>Leptolyngbyaceae</taxon>
        <taxon>Leptolyngbya group</taxon>
        <taxon>Leptolyngbya</taxon>
        <taxon>Leptolyngbya iicbica</taxon>
    </lineage>
</organism>
<protein>
    <submittedName>
        <fullName evidence="1">Extracellular solute-binding protein</fullName>
    </submittedName>
</protein>
<dbReference type="PANTHER" id="PTHR43649:SF12">
    <property type="entry name" value="DIACETYLCHITOBIOSE BINDING PROTEIN DASA"/>
    <property type="match status" value="1"/>
</dbReference>
<gene>
    <name evidence="1" type="ORF">DYY88_20585</name>
</gene>
<dbReference type="AlphaFoldDB" id="A0A4Q7E172"/>
<dbReference type="Pfam" id="PF01547">
    <property type="entry name" value="SBP_bac_1"/>
    <property type="match status" value="1"/>
</dbReference>
<dbReference type="InterPro" id="IPR006311">
    <property type="entry name" value="TAT_signal"/>
</dbReference>
<dbReference type="PANTHER" id="PTHR43649">
    <property type="entry name" value="ARABINOSE-BINDING PROTEIN-RELATED"/>
    <property type="match status" value="1"/>
</dbReference>
<dbReference type="EMBL" id="QVFV01000007">
    <property type="protein sequence ID" value="RZM75698.1"/>
    <property type="molecule type" value="Genomic_DNA"/>
</dbReference>
<name>A0A4Q7E172_9CYAN</name>
<evidence type="ECO:0000313" key="2">
    <source>
        <dbReference type="Proteomes" id="UP000292459"/>
    </source>
</evidence>
<dbReference type="Gene3D" id="3.40.190.10">
    <property type="entry name" value="Periplasmic binding protein-like II"/>
    <property type="match status" value="2"/>
</dbReference>
<reference evidence="1 2" key="1">
    <citation type="submission" date="2018-11" db="EMBL/GenBank/DDBJ databases">
        <title>Whole genome sequencing of an environmental sample.</title>
        <authorList>
            <person name="Sarangi A.N."/>
            <person name="Singh D."/>
            <person name="Tripathy S."/>
        </authorList>
    </citation>
    <scope>NUCLEOTIDE SEQUENCE [LARGE SCALE GENOMIC DNA]</scope>
    <source>
        <strain evidence="1 2">Lakshadweep</strain>
    </source>
</reference>
<proteinExistence type="predicted"/>
<dbReference type="Proteomes" id="UP000292459">
    <property type="component" value="Unassembled WGS sequence"/>
</dbReference>
<dbReference type="InterPro" id="IPR006059">
    <property type="entry name" value="SBP"/>
</dbReference>
<comment type="caution">
    <text evidence="1">The sequence shown here is derived from an EMBL/GenBank/DDBJ whole genome shotgun (WGS) entry which is preliminary data.</text>
</comment>